<dbReference type="EMBL" id="QGDO01000002">
    <property type="protein sequence ID" value="PWJ43331.1"/>
    <property type="molecule type" value="Genomic_DNA"/>
</dbReference>
<proteinExistence type="predicted"/>
<keyword evidence="4" id="KW-1185">Reference proteome</keyword>
<sequence>MNELDILKQQWQNLNAAEENKKESKDSLQQQIKAQADTAWGKLKKFSFWDSTLGMLVFVVGMIASTLYTTEIGIKIASIALCFLIIAIGIYNLYFLRWADRLFMNGDSINETYSILGKKLRRNYNITCMSLLVMAPVIHFISMLWGMDMAMDADKEFTSKMYLIALGGSILLGPIYFVLVRKYLLEKFYLPKIEAIEEVNQSLV</sequence>
<reference evidence="3 4" key="1">
    <citation type="submission" date="2018-03" db="EMBL/GenBank/DDBJ databases">
        <title>Genomic Encyclopedia of Archaeal and Bacterial Type Strains, Phase II (KMG-II): from individual species to whole genera.</title>
        <authorList>
            <person name="Goeker M."/>
        </authorList>
    </citation>
    <scope>NUCLEOTIDE SEQUENCE [LARGE SCALE GENOMIC DNA]</scope>
    <source>
        <strain evidence="3 4">DSM 28229</strain>
    </source>
</reference>
<dbReference type="RefSeq" id="WP_109617790.1">
    <property type="nucleotide sequence ID" value="NZ_QGDO01000002.1"/>
</dbReference>
<accession>A0A315ZCQ6</accession>
<organism evidence="3 4">
    <name type="scientific">Sediminitomix flava</name>
    <dbReference type="NCBI Taxonomy" id="379075"/>
    <lineage>
        <taxon>Bacteria</taxon>
        <taxon>Pseudomonadati</taxon>
        <taxon>Bacteroidota</taxon>
        <taxon>Cytophagia</taxon>
        <taxon>Cytophagales</taxon>
        <taxon>Flammeovirgaceae</taxon>
        <taxon>Sediminitomix</taxon>
    </lineage>
</organism>
<feature type="transmembrane region" description="Helical" evidence="2">
    <location>
        <begin position="52"/>
        <end position="70"/>
    </location>
</feature>
<keyword evidence="2" id="KW-0472">Membrane</keyword>
<feature type="transmembrane region" description="Helical" evidence="2">
    <location>
        <begin position="76"/>
        <end position="96"/>
    </location>
</feature>
<protein>
    <submittedName>
        <fullName evidence="3">Uncharacterized protein</fullName>
    </submittedName>
</protein>
<feature type="coiled-coil region" evidence="1">
    <location>
        <begin position="1"/>
        <end position="34"/>
    </location>
</feature>
<keyword evidence="1" id="KW-0175">Coiled coil</keyword>
<evidence type="ECO:0000256" key="2">
    <source>
        <dbReference type="SAM" id="Phobius"/>
    </source>
</evidence>
<evidence type="ECO:0000313" key="4">
    <source>
        <dbReference type="Proteomes" id="UP000245535"/>
    </source>
</evidence>
<dbReference type="Proteomes" id="UP000245535">
    <property type="component" value="Unassembled WGS sequence"/>
</dbReference>
<keyword evidence="2" id="KW-0812">Transmembrane</keyword>
<evidence type="ECO:0000313" key="3">
    <source>
        <dbReference type="EMBL" id="PWJ43331.1"/>
    </source>
</evidence>
<feature type="transmembrane region" description="Helical" evidence="2">
    <location>
        <begin position="124"/>
        <end position="141"/>
    </location>
</feature>
<evidence type="ECO:0000256" key="1">
    <source>
        <dbReference type="SAM" id="Coils"/>
    </source>
</evidence>
<gene>
    <name evidence="3" type="ORF">BC781_102888</name>
</gene>
<comment type="caution">
    <text evidence="3">The sequence shown here is derived from an EMBL/GenBank/DDBJ whole genome shotgun (WGS) entry which is preliminary data.</text>
</comment>
<keyword evidence="2" id="KW-1133">Transmembrane helix</keyword>
<feature type="transmembrane region" description="Helical" evidence="2">
    <location>
        <begin position="161"/>
        <end position="180"/>
    </location>
</feature>
<dbReference type="AlphaFoldDB" id="A0A315ZCQ6"/>
<name>A0A315ZCQ6_SEDFL</name>